<evidence type="ECO:0000313" key="3">
    <source>
        <dbReference type="Proteomes" id="UP001205906"/>
    </source>
</evidence>
<dbReference type="EMBL" id="JAMXQS010000002">
    <property type="protein sequence ID" value="MCO6049156.1"/>
    <property type="molecule type" value="Genomic_DNA"/>
</dbReference>
<accession>A0ABT1C4U3</accession>
<dbReference type="Pfam" id="PF04230">
    <property type="entry name" value="PS_pyruv_trans"/>
    <property type="match status" value="1"/>
</dbReference>
<proteinExistence type="predicted"/>
<feature type="domain" description="Polysaccharide pyruvyl transferase" evidence="1">
    <location>
        <begin position="39"/>
        <end position="186"/>
    </location>
</feature>
<protein>
    <submittedName>
        <fullName evidence="2">Polysaccharide pyruvyl transferase family protein</fullName>
    </submittedName>
</protein>
<gene>
    <name evidence="2" type="ORF">NGM99_05055</name>
</gene>
<reference evidence="2 3" key="1">
    <citation type="submission" date="2022-06" db="EMBL/GenBank/DDBJ databases">
        <title>Mesorhizobium sp. strain RP14 Genome sequencing and assembly.</title>
        <authorList>
            <person name="Kim I."/>
        </authorList>
    </citation>
    <scope>NUCLEOTIDE SEQUENCE [LARGE SCALE GENOMIC DNA]</scope>
    <source>
        <strain evidence="3">RP14(2022)</strain>
    </source>
</reference>
<organism evidence="2 3">
    <name type="scientific">Mesorhizobium liriopis</name>
    <dbReference type="NCBI Taxonomy" id="2953882"/>
    <lineage>
        <taxon>Bacteria</taxon>
        <taxon>Pseudomonadati</taxon>
        <taxon>Pseudomonadota</taxon>
        <taxon>Alphaproteobacteria</taxon>
        <taxon>Hyphomicrobiales</taxon>
        <taxon>Phyllobacteriaceae</taxon>
        <taxon>Mesorhizobium</taxon>
    </lineage>
</organism>
<comment type="caution">
    <text evidence="2">The sequence shown here is derived from an EMBL/GenBank/DDBJ whole genome shotgun (WGS) entry which is preliminary data.</text>
</comment>
<evidence type="ECO:0000259" key="1">
    <source>
        <dbReference type="Pfam" id="PF04230"/>
    </source>
</evidence>
<dbReference type="GO" id="GO:0016740">
    <property type="term" value="F:transferase activity"/>
    <property type="evidence" value="ECO:0007669"/>
    <property type="project" value="UniProtKB-KW"/>
</dbReference>
<evidence type="ECO:0000313" key="2">
    <source>
        <dbReference type="EMBL" id="MCO6049156.1"/>
    </source>
</evidence>
<dbReference type="Proteomes" id="UP001205906">
    <property type="component" value="Unassembled WGS sequence"/>
</dbReference>
<dbReference type="InterPro" id="IPR007345">
    <property type="entry name" value="Polysacch_pyruvyl_Trfase"/>
</dbReference>
<sequence>MKLIYFKGKVPNFGDELNTYIWPKILPHNFLDEDESELFIGIGSILFDDYPKKARKYVMGSGYAGYTPPPNVHDGTWDVSFVRGPRTAKQLNISERKAIADSAILLRTLDLPGPKNPVPLAFMPHYESLERGFWAEACKVAGIPMIDPTDDIEKVIGEIKGTKMLITEAMHGAIVADALRTPWLGVRPLHAIHHQKWHDWAEALDIDLKPQVLKPSSSMELYVQMTGGRGKVEGRAGRWGRSPLALPLNKAMIHRAAAHLKSLEKFEPQLSRDAKIGEATERAMQAVNDFVRGRAAAA</sequence>
<dbReference type="RefSeq" id="WP_252816618.1">
    <property type="nucleotide sequence ID" value="NZ_JAMXQS010000002.1"/>
</dbReference>
<name>A0ABT1C4U3_9HYPH</name>
<keyword evidence="2" id="KW-0808">Transferase</keyword>
<keyword evidence="3" id="KW-1185">Reference proteome</keyword>